<organism evidence="1 2">
    <name type="scientific">Candidatus Amesbacteria bacterium RIFCSPHIGHO2_01_FULL_48_32b</name>
    <dbReference type="NCBI Taxonomy" id="1797253"/>
    <lineage>
        <taxon>Bacteria</taxon>
        <taxon>Candidatus Amesiibacteriota</taxon>
    </lineage>
</organism>
<evidence type="ECO:0000313" key="2">
    <source>
        <dbReference type="Proteomes" id="UP000178176"/>
    </source>
</evidence>
<evidence type="ECO:0008006" key="3">
    <source>
        <dbReference type="Google" id="ProtNLM"/>
    </source>
</evidence>
<dbReference type="GO" id="GO:0004222">
    <property type="term" value="F:metalloendopeptidase activity"/>
    <property type="evidence" value="ECO:0007669"/>
    <property type="project" value="InterPro"/>
</dbReference>
<comment type="caution">
    <text evidence="1">The sequence shown here is derived from an EMBL/GenBank/DDBJ whole genome shotgun (WGS) entry which is preliminary data.</text>
</comment>
<dbReference type="Gene3D" id="3.40.390.30">
    <property type="entry name" value="Metalloproteases ('zincins'), catalytic domain"/>
    <property type="match status" value="1"/>
</dbReference>
<proteinExistence type="predicted"/>
<reference evidence="1 2" key="1">
    <citation type="journal article" date="2016" name="Nat. Commun.">
        <title>Thousands of microbial genomes shed light on interconnected biogeochemical processes in an aquifer system.</title>
        <authorList>
            <person name="Anantharaman K."/>
            <person name="Brown C.T."/>
            <person name="Hug L.A."/>
            <person name="Sharon I."/>
            <person name="Castelle C.J."/>
            <person name="Probst A.J."/>
            <person name="Thomas B.C."/>
            <person name="Singh A."/>
            <person name="Wilkins M.J."/>
            <person name="Karaoz U."/>
            <person name="Brodie E.L."/>
            <person name="Williams K.H."/>
            <person name="Hubbard S.S."/>
            <person name="Banfield J.F."/>
        </authorList>
    </citation>
    <scope>NUCLEOTIDE SEQUENCE [LARGE SCALE GENOMIC DNA]</scope>
</reference>
<name>A0A1F4YH46_9BACT</name>
<dbReference type="Proteomes" id="UP000178176">
    <property type="component" value="Unassembled WGS sequence"/>
</dbReference>
<evidence type="ECO:0000313" key="1">
    <source>
        <dbReference type="EMBL" id="OGC93204.1"/>
    </source>
</evidence>
<dbReference type="SUPFAM" id="SSF55486">
    <property type="entry name" value="Metalloproteases ('zincins'), catalytic domain"/>
    <property type="match status" value="1"/>
</dbReference>
<gene>
    <name evidence="1" type="ORF">A2876_04860</name>
</gene>
<dbReference type="InterPro" id="IPR023091">
    <property type="entry name" value="MetalPrtase_cat_dom_sf_prd"/>
</dbReference>
<accession>A0A1F4YH46</accession>
<dbReference type="AlphaFoldDB" id="A0A1F4YH46"/>
<dbReference type="EMBL" id="MEXH01000001">
    <property type="protein sequence ID" value="OGC93204.1"/>
    <property type="molecule type" value="Genomic_DNA"/>
</dbReference>
<protein>
    <recommendedName>
        <fullName evidence="3">rRNA maturation RNase YbeY</fullName>
    </recommendedName>
</protein>
<sequence>MVKYKTDVVEDGREYDVWLAGKEEMGSLGKKWMKDEVFHEVISWPLEEKGLGPDGVWRLGDVVVYKDAKNRDFLIEHGVRHLLGQHHE</sequence>